<dbReference type="AlphaFoldDB" id="A0A1J5TVG2"/>
<gene>
    <name evidence="1" type="ORF">BGC33_04535</name>
</gene>
<proteinExistence type="predicted"/>
<evidence type="ECO:0000313" key="1">
    <source>
        <dbReference type="EMBL" id="OIR24778.1"/>
    </source>
</evidence>
<dbReference type="EMBL" id="MIQH01000519">
    <property type="protein sequence ID" value="OIR24778.1"/>
    <property type="molecule type" value="Genomic_DNA"/>
</dbReference>
<sequence>MTKIAKAPDRLPRFFVRKKIESAFVQAIIATYEANQNYPKFKKVFLNESDNGRSSVRIAHVFGLKVISIE</sequence>
<comment type="caution">
    <text evidence="1">The sequence shown here is derived from an EMBL/GenBank/DDBJ whole genome shotgun (WGS) entry which is preliminary data.</text>
</comment>
<dbReference type="OrthoDB" id="7056038at2"/>
<reference evidence="2" key="1">
    <citation type="submission" date="2016-09" db="EMBL/GenBank/DDBJ databases">
        <title>Genome Sequence of Bathymodiolus thermophilus sulfur-oxidizing gill endosymbiont.</title>
        <authorList>
            <person name="Ponnudurai R."/>
            <person name="Kleiner M."/>
            <person name="Sayavedra L."/>
            <person name="Thuermer A."/>
            <person name="Felbeck H."/>
            <person name="Schlueter R."/>
            <person name="Schweder T."/>
            <person name="Markert S."/>
        </authorList>
    </citation>
    <scope>NUCLEOTIDE SEQUENCE [LARGE SCALE GENOMIC DNA]</scope>
    <source>
        <strain evidence="2">BAT/CrabSpa'14</strain>
    </source>
</reference>
<protein>
    <submittedName>
        <fullName evidence="1">Uncharacterized protein</fullName>
    </submittedName>
</protein>
<evidence type="ECO:0000313" key="2">
    <source>
        <dbReference type="Proteomes" id="UP000182798"/>
    </source>
</evidence>
<accession>A0A1J5TVG2</accession>
<name>A0A1J5TVG2_9GAMM</name>
<dbReference type="Proteomes" id="UP000182798">
    <property type="component" value="Unassembled WGS sequence"/>
</dbReference>
<dbReference type="RefSeq" id="WP_071564185.1">
    <property type="nucleotide sequence ID" value="NZ_MIQH01000519.1"/>
</dbReference>
<organism evidence="1 2">
    <name type="scientific">Bathymodiolus thermophilus thioautotrophic gill symbiont</name>
    <dbReference type="NCBI Taxonomy" id="2360"/>
    <lineage>
        <taxon>Bacteria</taxon>
        <taxon>Pseudomonadati</taxon>
        <taxon>Pseudomonadota</taxon>
        <taxon>Gammaproteobacteria</taxon>
        <taxon>sulfur-oxidizing symbionts</taxon>
    </lineage>
</organism>